<dbReference type="Pfam" id="PF00550">
    <property type="entry name" value="PP-binding"/>
    <property type="match status" value="1"/>
</dbReference>
<keyword evidence="5" id="KW-0472">Membrane</keyword>
<evidence type="ECO:0000259" key="6">
    <source>
        <dbReference type="PROSITE" id="PS50075"/>
    </source>
</evidence>
<feature type="transmembrane region" description="Helical" evidence="5">
    <location>
        <begin position="1657"/>
        <end position="1675"/>
    </location>
</feature>
<evidence type="ECO:0000256" key="3">
    <source>
        <dbReference type="ARBA" id="ARBA00022553"/>
    </source>
</evidence>
<reference evidence="7 8" key="1">
    <citation type="submission" date="2016-10" db="EMBL/GenBank/DDBJ databases">
        <authorList>
            <person name="de Groot N.N."/>
        </authorList>
    </citation>
    <scope>NUCLEOTIDE SEQUENCE [LARGE SCALE GENOMIC DNA]</scope>
    <source>
        <strain evidence="7 8">CGMCC 4.5598</strain>
    </source>
</reference>
<dbReference type="NCBIfam" id="TIGR01733">
    <property type="entry name" value="AA-adenyl-dom"/>
    <property type="match status" value="1"/>
</dbReference>
<dbReference type="Gene3D" id="3.40.50.1820">
    <property type="entry name" value="alpha/beta hydrolase"/>
    <property type="match status" value="1"/>
</dbReference>
<sequence length="1858" mass="197922">MTTLSSPGGLSPAKRALLAQRLRRRDAATTVPPRPPGTPPPLSHAQERLWFLEQYAPGTAAYTVSCTARVTGELDAEALRRAVREVAARHESLRSRFTTAEDGTPLLVIDAEPAPEFLVAAAGTPEEARALVSAELARPFDLAAGPLLRVLLIRLGPAEADGADDHVLMLAAHHAVADGWSWDVVLGELFTLLAGREPEPLPVQYGDYALWQRERTGSAAYRADVDYWRSQLAGVPALELPTDLPRPAEQTFTGAAHGFRLDAELAGAVRALAESLGATPYMVLLAAFQALLGRWSGQSSFAVGSPVSGRGLPELDGLVGMFVNTLALRADLSGDPAFDGLVSRVRETALDAFAHQELPFDQLVGELNVTRDVSRPAVFQVMFALQNYTARPVDAGPLELAWFHADTVTSRFDLSLYLHQAAGGGLDGTFVYNTALFEAGTAERMAAALEALLRSAVAAPGTPVSGLEILPADARAGLAALETAAPPAPPEAELLHELVFAQAGRTPDATAVTFGGDRLTYRELAGRARRLAAHLRARGVRPGDRVAVCLEQSAGTAVALLGVLAAGAAYVPLDPEQPAARLAYLVEDAGVRTAITSEGARGALPDGLTEIDPDRVPDGDAPAEARVGPSDLAYVIYTSGTTGRPKGVAVQHREVVTYLAGVRERFGVEPGASFALPQSLAFDFGVTVFYLALMTGGRLDLLPSRTSARELAEHFQTSPADYLKITPSHLAALLAEAGPAELLPRRLLILGGEASSWAWARELAAYEAPGRGRCAVVNHYGPTEATVGITTFAVDPELPARETTLPIGRPLPGARVRVLDERLRPVPVGVVGELCLGGDRLARGYLGRPGLTAERFVPDPDGPPGARLYRTGDLGRWLPDGTLQFLGRRDLQVKIRGYRVELGEVETVLAEFPGVAQAVAELRGDRLVGYLLPVEGGVRAPAAEVRAWLRERLPDYMIPARYVWLDHLPLKSHGKVDRAALPDPEDDRPDDGAAFVPPDGPVEEAVAAVWADVLGLARVGALDDFFELGGHSLLAMRVLARLRRIAPERRVTLMDLFTHTTVRETAALLDGEERAREGDGGLLRRLTPARAATTATLVCAPYGGGSAVIYKPLADALPGDWALYSIAVPGHELGEEAMPPEEVARRCAEEILAGIEGPVVLYGHCGLGAMITAEIARSLHSSGREVEAVYLGGIFPFARPGGRTARLRDRLDDLRGDQGRINALTAAGLDVSDLSPEELRLIVRNRREGTRAAERYFTRLFEEDSDRLGAPVIAVAGERDPIMEFYQERFREWHVLSPVTACAVLDEAAHFFVKYRAGELAEIVTRTHAALASGETAGLERGDGGRTWWIEGVSHETPAALPEASSSGAGSRTAGVPAAEARAAAGGPPWRGAAGTPDRRVAPGPRPSMRRFFAVAAGQAVSIVGSALTEFAVPLWIYLTTDSLVDFALFSVLALVPGMIVAPLAGTIVDRSDRRRVMLLGDVGAFGTQLLLGLLLWTGNLQVWHIYPLLVGLSVALAFQRVAYQSAVPQLVPKRFLGHANGVVGMINGVAQLIVPLAAAGLMSLIGLEGILALDVISYAIAIGSLLLIRFPATMALRRRETVAAELVNGLRYSWGNKGFRRMVTFFAVVNLFMAALFLMISPLVLSSGTIADVGRVSFAGGLGVFLGGLVMAVWGGPRVRRFRGQLMFTLTLALSAVVIGARPDLVVVTAGVFGLFLSLTLLNGVYTTIVQVKIPQRYHGRVFALNQLVAFSTLPIGYAVVAPLGTSLLEPLLADGGALADTVGRVIGTGEGRGIGLLYVLLGAAIAACVLVARRRRVLWDFDALVPDALPDDLIGFQALRERGAPVKEDAWTTTRS</sequence>
<dbReference type="InterPro" id="IPR036259">
    <property type="entry name" value="MFS_trans_sf"/>
</dbReference>
<evidence type="ECO:0000256" key="4">
    <source>
        <dbReference type="SAM" id="MobiDB-lite"/>
    </source>
</evidence>
<dbReference type="Pfam" id="PF00501">
    <property type="entry name" value="AMP-binding"/>
    <property type="match status" value="1"/>
</dbReference>
<feature type="transmembrane region" description="Helical" evidence="5">
    <location>
        <begin position="1536"/>
        <end position="1559"/>
    </location>
</feature>
<dbReference type="InterPro" id="IPR000873">
    <property type="entry name" value="AMP-dep_synth/lig_dom"/>
</dbReference>
<dbReference type="SMART" id="SM00824">
    <property type="entry name" value="PKS_TE"/>
    <property type="match status" value="1"/>
</dbReference>
<dbReference type="InterPro" id="IPR023213">
    <property type="entry name" value="CAT-like_dom_sf"/>
</dbReference>
<dbReference type="PROSITE" id="PS00455">
    <property type="entry name" value="AMP_BINDING"/>
    <property type="match status" value="1"/>
</dbReference>
<dbReference type="SMART" id="SM00823">
    <property type="entry name" value="PKS_PP"/>
    <property type="match status" value="1"/>
</dbReference>
<keyword evidence="5" id="KW-0812">Transmembrane</keyword>
<feature type="transmembrane region" description="Helical" evidence="5">
    <location>
        <begin position="1412"/>
        <end position="1438"/>
    </location>
</feature>
<dbReference type="SUPFAM" id="SSF103473">
    <property type="entry name" value="MFS general substrate transporter"/>
    <property type="match status" value="1"/>
</dbReference>
<dbReference type="InterPro" id="IPR036736">
    <property type="entry name" value="ACP-like_sf"/>
</dbReference>
<feature type="transmembrane region" description="Helical" evidence="5">
    <location>
        <begin position="1709"/>
        <end position="1731"/>
    </location>
</feature>
<dbReference type="InterPro" id="IPR020802">
    <property type="entry name" value="TesA-like"/>
</dbReference>
<feature type="transmembrane region" description="Helical" evidence="5">
    <location>
        <begin position="1687"/>
        <end position="1703"/>
    </location>
</feature>
<dbReference type="PROSITE" id="PS50075">
    <property type="entry name" value="CARRIER"/>
    <property type="match status" value="1"/>
</dbReference>
<dbReference type="InterPro" id="IPR010071">
    <property type="entry name" value="AA_adenyl_dom"/>
</dbReference>
<gene>
    <name evidence="7" type="ORF">SAMN05421811_110141</name>
</gene>
<dbReference type="Gene3D" id="3.40.50.12780">
    <property type="entry name" value="N-terminal domain of ligase-like"/>
    <property type="match status" value="1"/>
</dbReference>
<comment type="cofactor">
    <cofactor evidence="1">
        <name>pantetheine 4'-phosphate</name>
        <dbReference type="ChEBI" id="CHEBI:47942"/>
    </cofactor>
</comment>
<accession>A0A1I0KXQ0</accession>
<dbReference type="SUPFAM" id="SSF53474">
    <property type="entry name" value="alpha/beta-Hydrolases"/>
    <property type="match status" value="1"/>
</dbReference>
<dbReference type="STRING" id="568860.SAMN05421811_110141"/>
<dbReference type="SUPFAM" id="SSF52777">
    <property type="entry name" value="CoA-dependent acyltransferases"/>
    <property type="match status" value="2"/>
</dbReference>
<keyword evidence="3" id="KW-0597">Phosphoprotein</keyword>
<evidence type="ECO:0000256" key="1">
    <source>
        <dbReference type="ARBA" id="ARBA00001957"/>
    </source>
</evidence>
<feature type="transmembrane region" description="Helical" evidence="5">
    <location>
        <begin position="1571"/>
        <end position="1591"/>
    </location>
</feature>
<dbReference type="InterPro" id="IPR042099">
    <property type="entry name" value="ANL_N_sf"/>
</dbReference>
<dbReference type="PANTHER" id="PTHR45527">
    <property type="entry name" value="NONRIBOSOMAL PEPTIDE SYNTHETASE"/>
    <property type="match status" value="1"/>
</dbReference>
<feature type="domain" description="Carrier" evidence="6">
    <location>
        <begin position="997"/>
        <end position="1073"/>
    </location>
</feature>
<dbReference type="InterPro" id="IPR011701">
    <property type="entry name" value="MFS"/>
</dbReference>
<dbReference type="Gene3D" id="1.10.1200.10">
    <property type="entry name" value="ACP-like"/>
    <property type="match status" value="1"/>
</dbReference>
<dbReference type="GO" id="GO:0044550">
    <property type="term" value="P:secondary metabolite biosynthetic process"/>
    <property type="evidence" value="ECO:0007669"/>
    <property type="project" value="TreeGrafter"/>
</dbReference>
<dbReference type="InterPro" id="IPR001242">
    <property type="entry name" value="Condensation_dom"/>
</dbReference>
<dbReference type="CDD" id="cd06173">
    <property type="entry name" value="MFS_MefA_like"/>
    <property type="match status" value="1"/>
</dbReference>
<dbReference type="CDD" id="cd19531">
    <property type="entry name" value="LCL_NRPS-like"/>
    <property type="match status" value="1"/>
</dbReference>
<dbReference type="FunFam" id="3.40.50.12780:FF:000012">
    <property type="entry name" value="Non-ribosomal peptide synthetase"/>
    <property type="match status" value="1"/>
</dbReference>
<dbReference type="InterPro" id="IPR020806">
    <property type="entry name" value="PKS_PP-bd"/>
</dbReference>
<dbReference type="Gene3D" id="1.20.1250.20">
    <property type="entry name" value="MFS general substrate transporter like domains"/>
    <property type="match status" value="1"/>
</dbReference>
<dbReference type="GO" id="GO:0008610">
    <property type="term" value="P:lipid biosynthetic process"/>
    <property type="evidence" value="ECO:0007669"/>
    <property type="project" value="UniProtKB-ARBA"/>
</dbReference>
<dbReference type="PROSITE" id="PS00012">
    <property type="entry name" value="PHOSPHOPANTETHEINE"/>
    <property type="match status" value="1"/>
</dbReference>
<organism evidence="7 8">
    <name type="scientific">Nonomuraea wenchangensis</name>
    <dbReference type="NCBI Taxonomy" id="568860"/>
    <lineage>
        <taxon>Bacteria</taxon>
        <taxon>Bacillati</taxon>
        <taxon>Actinomycetota</taxon>
        <taxon>Actinomycetes</taxon>
        <taxon>Streptosporangiales</taxon>
        <taxon>Streptosporangiaceae</taxon>
        <taxon>Nonomuraea</taxon>
    </lineage>
</organism>
<dbReference type="GO" id="GO:0022857">
    <property type="term" value="F:transmembrane transporter activity"/>
    <property type="evidence" value="ECO:0007669"/>
    <property type="project" value="InterPro"/>
</dbReference>
<dbReference type="SUPFAM" id="SSF56801">
    <property type="entry name" value="Acetyl-CoA synthetase-like"/>
    <property type="match status" value="1"/>
</dbReference>
<dbReference type="Pfam" id="PF13193">
    <property type="entry name" value="AMP-binding_C"/>
    <property type="match status" value="1"/>
</dbReference>
<dbReference type="GO" id="GO:0005737">
    <property type="term" value="C:cytoplasm"/>
    <property type="evidence" value="ECO:0007669"/>
    <property type="project" value="TreeGrafter"/>
</dbReference>
<feature type="region of interest" description="Disordered" evidence="4">
    <location>
        <begin position="1360"/>
        <end position="1403"/>
    </location>
</feature>
<proteinExistence type="predicted"/>
<feature type="transmembrane region" description="Helical" evidence="5">
    <location>
        <begin position="1796"/>
        <end position="1814"/>
    </location>
</feature>
<dbReference type="InterPro" id="IPR020845">
    <property type="entry name" value="AMP-binding_CS"/>
</dbReference>
<evidence type="ECO:0000313" key="8">
    <source>
        <dbReference type="Proteomes" id="UP000199361"/>
    </source>
</evidence>
<feature type="transmembrane region" description="Helical" evidence="5">
    <location>
        <begin position="1624"/>
        <end position="1645"/>
    </location>
</feature>
<dbReference type="Gene3D" id="3.30.559.30">
    <property type="entry name" value="Nonribosomal peptide synthetase, condensation domain"/>
    <property type="match status" value="1"/>
</dbReference>
<evidence type="ECO:0000256" key="2">
    <source>
        <dbReference type="ARBA" id="ARBA00022450"/>
    </source>
</evidence>
<dbReference type="InterPro" id="IPR045851">
    <property type="entry name" value="AMP-bd_C_sf"/>
</dbReference>
<dbReference type="GO" id="GO:0003824">
    <property type="term" value="F:catalytic activity"/>
    <property type="evidence" value="ECO:0007669"/>
    <property type="project" value="InterPro"/>
</dbReference>
<dbReference type="GO" id="GO:0043041">
    <property type="term" value="P:amino acid activation for nonribosomal peptide biosynthetic process"/>
    <property type="evidence" value="ECO:0007669"/>
    <property type="project" value="TreeGrafter"/>
</dbReference>
<feature type="transmembrane region" description="Helical" evidence="5">
    <location>
        <begin position="1743"/>
        <end position="1762"/>
    </location>
</feature>
<keyword evidence="5" id="KW-1133">Transmembrane helix</keyword>
<keyword evidence="2" id="KW-0596">Phosphopantetheine</keyword>
<dbReference type="InterPro" id="IPR006162">
    <property type="entry name" value="Ppantetheine_attach_site"/>
</dbReference>
<dbReference type="InterPro" id="IPR009081">
    <property type="entry name" value="PP-bd_ACP"/>
</dbReference>
<dbReference type="OrthoDB" id="2472181at2"/>
<dbReference type="Pfam" id="PF00975">
    <property type="entry name" value="Thioesterase"/>
    <property type="match status" value="1"/>
</dbReference>
<dbReference type="Pfam" id="PF07690">
    <property type="entry name" value="MFS_1"/>
    <property type="match status" value="1"/>
</dbReference>
<evidence type="ECO:0000313" key="7">
    <source>
        <dbReference type="EMBL" id="SEU30831.1"/>
    </source>
</evidence>
<dbReference type="InterPro" id="IPR029058">
    <property type="entry name" value="AB_hydrolase_fold"/>
</dbReference>
<dbReference type="InterPro" id="IPR025110">
    <property type="entry name" value="AMP-bd_C"/>
</dbReference>
<name>A0A1I0KXQ0_9ACTN</name>
<dbReference type="Pfam" id="PF00668">
    <property type="entry name" value="Condensation"/>
    <property type="match status" value="1"/>
</dbReference>
<dbReference type="InterPro" id="IPR001031">
    <property type="entry name" value="Thioesterase"/>
</dbReference>
<feature type="compositionally biased region" description="Low complexity" evidence="4">
    <location>
        <begin position="1364"/>
        <end position="1395"/>
    </location>
</feature>
<dbReference type="Gene3D" id="3.30.300.30">
    <property type="match status" value="1"/>
</dbReference>
<feature type="transmembrane region" description="Helical" evidence="5">
    <location>
        <begin position="1504"/>
        <end position="1524"/>
    </location>
</feature>
<evidence type="ECO:0000256" key="5">
    <source>
        <dbReference type="SAM" id="Phobius"/>
    </source>
</evidence>
<protein>
    <submittedName>
        <fullName evidence="7">Amino acid adenylation domain-containing protein</fullName>
    </submittedName>
</protein>
<dbReference type="EMBL" id="FOHX01000010">
    <property type="protein sequence ID" value="SEU30831.1"/>
    <property type="molecule type" value="Genomic_DNA"/>
</dbReference>
<dbReference type="GO" id="GO:0031177">
    <property type="term" value="F:phosphopantetheine binding"/>
    <property type="evidence" value="ECO:0007669"/>
    <property type="project" value="InterPro"/>
</dbReference>
<dbReference type="FunFam" id="1.10.1200.10:FF:000016">
    <property type="entry name" value="Non-ribosomal peptide synthase"/>
    <property type="match status" value="1"/>
</dbReference>
<dbReference type="Gene3D" id="3.30.559.10">
    <property type="entry name" value="Chloramphenicol acetyltransferase-like domain"/>
    <property type="match status" value="1"/>
</dbReference>
<dbReference type="PANTHER" id="PTHR45527:SF1">
    <property type="entry name" value="FATTY ACID SYNTHASE"/>
    <property type="match status" value="1"/>
</dbReference>
<dbReference type="Proteomes" id="UP000199361">
    <property type="component" value="Unassembled WGS sequence"/>
</dbReference>
<dbReference type="RefSeq" id="WP_091087446.1">
    <property type="nucleotide sequence ID" value="NZ_FOHX01000010.1"/>
</dbReference>
<keyword evidence="8" id="KW-1185">Reference proteome</keyword>
<dbReference type="GO" id="GO:0072330">
    <property type="term" value="P:monocarboxylic acid biosynthetic process"/>
    <property type="evidence" value="ECO:0007669"/>
    <property type="project" value="UniProtKB-ARBA"/>
</dbReference>
<dbReference type="CDD" id="cd05930">
    <property type="entry name" value="A_NRPS"/>
    <property type="match status" value="1"/>
</dbReference>
<feature type="transmembrane region" description="Helical" evidence="5">
    <location>
        <begin position="1444"/>
        <end position="1465"/>
    </location>
</feature>